<evidence type="ECO:0000313" key="2">
    <source>
        <dbReference type="Proteomes" id="UP000179467"/>
    </source>
</evidence>
<proteinExistence type="predicted"/>
<gene>
    <name evidence="1" type="ORF">BHE75_01780</name>
</gene>
<protein>
    <submittedName>
        <fullName evidence="1">Uncharacterized protein</fullName>
    </submittedName>
</protein>
<dbReference type="Proteomes" id="UP000179467">
    <property type="component" value="Unassembled WGS sequence"/>
</dbReference>
<sequence>MLSIAIALQAANIAPPIDFDLGKMKPPETDCRADAAGSGRDIIVCASRDKQEYSRVTAEEAPPEGMPKAEFGLFGKVRGKVNTEQVGVGGFPSNRAKVTITVPF</sequence>
<dbReference type="OrthoDB" id="7583651at2"/>
<comment type="caution">
    <text evidence="1">The sequence shown here is derived from an EMBL/GenBank/DDBJ whole genome shotgun (WGS) entry which is preliminary data.</text>
</comment>
<accession>A0A1S1HE35</accession>
<evidence type="ECO:0000313" key="1">
    <source>
        <dbReference type="EMBL" id="OHT19791.1"/>
    </source>
</evidence>
<keyword evidence="2" id="KW-1185">Reference proteome</keyword>
<dbReference type="EMBL" id="MIPT01000001">
    <property type="protein sequence ID" value="OHT19791.1"/>
    <property type="molecule type" value="Genomic_DNA"/>
</dbReference>
<name>A0A1S1HE35_9SPHN</name>
<organism evidence="1 2">
    <name type="scientific">Edaphosphingomonas haloaromaticamans</name>
    <dbReference type="NCBI Taxonomy" id="653954"/>
    <lineage>
        <taxon>Bacteria</taxon>
        <taxon>Pseudomonadati</taxon>
        <taxon>Pseudomonadota</taxon>
        <taxon>Alphaproteobacteria</taxon>
        <taxon>Sphingomonadales</taxon>
        <taxon>Rhizorhabdaceae</taxon>
        <taxon>Edaphosphingomonas</taxon>
    </lineage>
</organism>
<reference evidence="1 2" key="1">
    <citation type="submission" date="2016-09" db="EMBL/GenBank/DDBJ databases">
        <title>Metabolic pathway, cell adaptation mechanisms and a novel monoxygenase revealed through proteogenomic-transcription analysis of a Sphingomonas haloaromaticamans strain degrading the fungicide ortho-phenylphenol.</title>
        <authorList>
            <person name="Perruchon C."/>
            <person name="Papadopoulou E.S."/>
            <person name="Rousidou C."/>
            <person name="Vasileiadis S."/>
            <person name="Tanou G."/>
            <person name="Amoutzias G."/>
            <person name="Molassiotis A."/>
            <person name="Karpouzas D.G."/>
        </authorList>
    </citation>
    <scope>NUCLEOTIDE SEQUENCE [LARGE SCALE GENOMIC DNA]</scope>
    <source>
        <strain evidence="1 2">P3</strain>
    </source>
</reference>
<dbReference type="AlphaFoldDB" id="A0A1S1HE35"/>